<gene>
    <name evidence="1" type="ORF">AAA799N04_01279</name>
</gene>
<evidence type="ECO:0000313" key="2">
    <source>
        <dbReference type="Proteomes" id="UP000028059"/>
    </source>
</evidence>
<reference evidence="1 2" key="1">
    <citation type="submission" date="2014-06" db="EMBL/GenBank/DDBJ databases">
        <authorList>
            <person name="Ngugi D.K."/>
            <person name="Blom J."/>
            <person name="Alam I."/>
            <person name="Rashid M."/>
            <person name="Ba Alawi W."/>
            <person name="Zhang G."/>
            <person name="Hikmawan T."/>
            <person name="Guan Y."/>
            <person name="Antunes A."/>
            <person name="Siam R."/>
            <person name="ElDorry H."/>
            <person name="Bajic V."/>
            <person name="Stingl U."/>
        </authorList>
    </citation>
    <scope>NUCLEOTIDE SEQUENCE [LARGE SCALE GENOMIC DNA]</scope>
    <source>
        <strain evidence="1">SCGC AAA799-N04</strain>
    </source>
</reference>
<dbReference type="SUPFAM" id="SSF51735">
    <property type="entry name" value="NAD(P)-binding Rossmann-fold domains"/>
    <property type="match status" value="1"/>
</dbReference>
<dbReference type="InterPro" id="IPR036291">
    <property type="entry name" value="NAD(P)-bd_dom_sf"/>
</dbReference>
<evidence type="ECO:0008006" key="3">
    <source>
        <dbReference type="Google" id="ProtNLM"/>
    </source>
</evidence>
<sequence length="51" mass="5874">MKQIGIIGMGKWGKNLIKEFSNFAEIPICVTNGNKENIKWIQKYFPKTKTS</sequence>
<evidence type="ECO:0000313" key="1">
    <source>
        <dbReference type="EMBL" id="KEQ56272.1"/>
    </source>
</evidence>
<dbReference type="Proteomes" id="UP000028059">
    <property type="component" value="Unassembled WGS sequence"/>
</dbReference>
<keyword evidence="2" id="KW-1185">Reference proteome</keyword>
<proteinExistence type="predicted"/>
<protein>
    <recommendedName>
        <fullName evidence="3">Gfo/Idh/MocA-like oxidoreductase N-terminal domain-containing protein</fullName>
    </recommendedName>
</protein>
<name>A0A081RM49_9ARCH</name>
<comment type="caution">
    <text evidence="1">The sequence shown here is derived from an EMBL/GenBank/DDBJ whole genome shotgun (WGS) entry which is preliminary data.</text>
</comment>
<organism evidence="1 2">
    <name type="scientific">Marine Group I thaumarchaeote SCGC AAA799-N04</name>
    <dbReference type="NCBI Taxonomy" id="1502293"/>
    <lineage>
        <taxon>Archaea</taxon>
        <taxon>Nitrososphaerota</taxon>
        <taxon>Marine Group I</taxon>
    </lineage>
</organism>
<feature type="non-terminal residue" evidence="1">
    <location>
        <position position="51"/>
    </location>
</feature>
<accession>A0A081RM49</accession>
<dbReference type="AlphaFoldDB" id="A0A081RM49"/>
<dbReference type="EMBL" id="JOKN01000024">
    <property type="protein sequence ID" value="KEQ56272.1"/>
    <property type="molecule type" value="Genomic_DNA"/>
</dbReference>